<comment type="similarity">
    <text evidence="3">Belongs to the RNase Z family.</text>
</comment>
<feature type="compositionally biased region" description="Polar residues" evidence="11">
    <location>
        <begin position="234"/>
        <end position="248"/>
    </location>
</feature>
<dbReference type="Pfam" id="PF12706">
    <property type="entry name" value="Lactamase_B_2"/>
    <property type="match status" value="1"/>
</dbReference>
<evidence type="ECO:0000256" key="2">
    <source>
        <dbReference type="ARBA" id="ARBA00001947"/>
    </source>
</evidence>
<dbReference type="CDD" id="cd07718">
    <property type="entry name" value="RNaseZ_ELAC1_ELAC2-C-term-like_MBL-fold"/>
    <property type="match status" value="1"/>
</dbReference>
<gene>
    <name evidence="14" type="ORF">GLAREA_04408</name>
</gene>
<evidence type="ECO:0000259" key="13">
    <source>
        <dbReference type="Pfam" id="PF13691"/>
    </source>
</evidence>
<evidence type="ECO:0000256" key="9">
    <source>
        <dbReference type="ARBA" id="ARBA00022801"/>
    </source>
</evidence>
<dbReference type="RefSeq" id="XP_008084976.1">
    <property type="nucleotide sequence ID" value="XM_008086785.1"/>
</dbReference>
<keyword evidence="7" id="KW-0479">Metal-binding</keyword>
<dbReference type="EC" id="3.1.26.11" evidence="4"/>
<dbReference type="Proteomes" id="UP000016922">
    <property type="component" value="Unassembled WGS sequence"/>
</dbReference>
<dbReference type="KEGG" id="glz:GLAREA_04408"/>
<dbReference type="OrthoDB" id="527344at2759"/>
<dbReference type="STRING" id="1116229.S3CM67"/>
<name>S3CM67_GLAL2</name>
<dbReference type="GO" id="GO:0046872">
    <property type="term" value="F:metal ion binding"/>
    <property type="evidence" value="ECO:0007669"/>
    <property type="project" value="UniProtKB-KW"/>
</dbReference>
<keyword evidence="9 14" id="KW-0378">Hydrolase</keyword>
<dbReference type="Pfam" id="PF13691">
    <property type="entry name" value="Lactamase_B_4"/>
    <property type="match status" value="1"/>
</dbReference>
<evidence type="ECO:0000256" key="7">
    <source>
        <dbReference type="ARBA" id="ARBA00022723"/>
    </source>
</evidence>
<keyword evidence="15" id="KW-1185">Reference proteome</keyword>
<dbReference type="Gene3D" id="3.60.15.10">
    <property type="entry name" value="Ribonuclease Z/Hydroxyacylglutathione hydrolase-like"/>
    <property type="match status" value="2"/>
</dbReference>
<evidence type="ECO:0000256" key="4">
    <source>
        <dbReference type="ARBA" id="ARBA00012477"/>
    </source>
</evidence>
<keyword evidence="6" id="KW-0540">Nuclease</keyword>
<dbReference type="eggNOG" id="KOG2121">
    <property type="taxonomic scope" value="Eukaryota"/>
</dbReference>
<evidence type="ECO:0000313" key="14">
    <source>
        <dbReference type="EMBL" id="EPE27617.1"/>
    </source>
</evidence>
<dbReference type="GeneID" id="19463463"/>
<dbReference type="InterPro" id="IPR027794">
    <property type="entry name" value="tRNase_Z_dom"/>
</dbReference>
<evidence type="ECO:0000313" key="15">
    <source>
        <dbReference type="Proteomes" id="UP000016922"/>
    </source>
</evidence>
<keyword evidence="5" id="KW-0819">tRNA processing</keyword>
<evidence type="ECO:0000256" key="3">
    <source>
        <dbReference type="ARBA" id="ARBA00007823"/>
    </source>
</evidence>
<dbReference type="GO" id="GO:1990180">
    <property type="term" value="P:mitochondrial tRNA 3'-end processing"/>
    <property type="evidence" value="ECO:0007669"/>
    <property type="project" value="TreeGrafter"/>
</dbReference>
<proteinExistence type="inferred from homology"/>
<keyword evidence="8" id="KW-0255">Endonuclease</keyword>
<evidence type="ECO:0000256" key="10">
    <source>
        <dbReference type="ARBA" id="ARBA00022833"/>
    </source>
</evidence>
<feature type="region of interest" description="Disordered" evidence="11">
    <location>
        <begin position="234"/>
        <end position="269"/>
    </location>
</feature>
<comment type="cofactor">
    <cofactor evidence="2">
        <name>Zn(2+)</name>
        <dbReference type="ChEBI" id="CHEBI:29105"/>
    </cofactor>
</comment>
<dbReference type="HOGENOM" id="CLU_006220_0_0_1"/>
<dbReference type="AlphaFoldDB" id="S3CM67"/>
<evidence type="ECO:0000256" key="11">
    <source>
        <dbReference type="SAM" id="MobiDB-lite"/>
    </source>
</evidence>
<dbReference type="InterPro" id="IPR036866">
    <property type="entry name" value="RibonucZ/Hydroxyglut_hydro"/>
</dbReference>
<protein>
    <recommendedName>
        <fullName evidence="4">ribonuclease Z</fullName>
        <ecNumber evidence="4">3.1.26.11</ecNumber>
    </recommendedName>
</protein>
<evidence type="ECO:0000256" key="5">
    <source>
        <dbReference type="ARBA" id="ARBA00022694"/>
    </source>
</evidence>
<feature type="domain" description="tRNase Z endonuclease" evidence="13">
    <location>
        <begin position="157"/>
        <end position="219"/>
    </location>
</feature>
<evidence type="ECO:0000259" key="12">
    <source>
        <dbReference type="Pfam" id="PF12706"/>
    </source>
</evidence>
<keyword evidence="10" id="KW-0862">Zinc</keyword>
<dbReference type="InterPro" id="IPR001279">
    <property type="entry name" value="Metallo-B-lactamas"/>
</dbReference>
<evidence type="ECO:0000256" key="8">
    <source>
        <dbReference type="ARBA" id="ARBA00022759"/>
    </source>
</evidence>
<sequence length="993" mass="111016">MLDRVWAQTRILRFNCGHNQVRRLFISANRVRANQFTSRLIFQPSFPRRTIASRRALQDQFDNPNPTSINPAEHCEEIIDDSRLAPNSPNRLISPGPCLFWGTRLVPDEAPRTLKTSFEFPKLTPETGYYLTFLDKVEGLPVKAQYPPQNPMKVSIQILSTPTADTPGTTLILHFNETRYLIGNIAEGTQRNVIQRKVGLIKVGDILLTGNVGWETAGGLLGLILTVADSAASSMQHRQNPSGKQSNMGGKPKSAESTPKPKRNSWMNIHGGKNLTHLLATARRFIFRRGMPLRLNEFTSRKGGRKDWEPSMQDDFVNVWAMVVEPEVTNTSSPKKRTHEEFSGNDEAVRLGEADLQDEDIKTQMRQAVVADMFDSNWRMDALVVKKLSEVALPAAIFVRTEEGKIEKYTGPMPTEGEDVPDVDVLVRNPWPGALVDKLPDATPVTSSVCYLIKTHMQRGKFDPKTAIKLGVKPGPLFRQLTEGNSVTIEDGTVVTPDMVMGASRKGSGFAVVELPTVAYIQTLVNREEWSSEDLMDGVRAIFWILGPGVLEDARIQKFMQEHKGWEHIVSSKDCCTNYLAMESAASAAIKLHNIDPDRFPIPHFSNVLENQTQGSLPYEIARPGLTFDIEPKFLRHDETVVPSFNSESIVEEAKDDLTVSELASKAKAEIVDPEYLSMLEEKQKDIPSKDAEVITLGTGSALPSKYRNVSATLLRVPGYGSYLLDAGENTLGQIKRVFGDETAEVLRDLKAIWISHLHADHHLGTTSIIKAWSQETAKDVKLKNNRLCIISHAGMTEWVREYSQMDDIGIDRVETITVASSKQKFFKYTNNFTEKQQQETGISSIQACSVSHCHGAAAVAITFPNGFKVAYSGDCRPSDDFARIGQGATLLIHEATFDDELRNDAIAKKHSTTGEALMIGRKMNARRILLTHFSQRYQKIPVMDAGDRDQIAIVAFDYMRVKIGDFAKVEKFKPALMKLYEEEIQDMEEEVR</sequence>
<dbReference type="OMA" id="MSHCKHT"/>
<dbReference type="EMBL" id="KE145369">
    <property type="protein sequence ID" value="EPE27617.1"/>
    <property type="molecule type" value="Genomic_DNA"/>
</dbReference>
<dbReference type="SUPFAM" id="SSF56281">
    <property type="entry name" value="Metallo-hydrolase/oxidoreductase"/>
    <property type="match status" value="2"/>
</dbReference>
<evidence type="ECO:0000256" key="1">
    <source>
        <dbReference type="ARBA" id="ARBA00000402"/>
    </source>
</evidence>
<accession>S3CM67</accession>
<reference evidence="14 15" key="1">
    <citation type="journal article" date="2013" name="BMC Genomics">
        <title>Genomics-driven discovery of the pneumocandin biosynthetic gene cluster in the fungus Glarea lozoyensis.</title>
        <authorList>
            <person name="Chen L."/>
            <person name="Yue Q."/>
            <person name="Zhang X."/>
            <person name="Xiang M."/>
            <person name="Wang C."/>
            <person name="Li S."/>
            <person name="Che Y."/>
            <person name="Ortiz-Lopez F.J."/>
            <person name="Bills G.F."/>
            <person name="Liu X."/>
            <person name="An Z."/>
        </authorList>
    </citation>
    <scope>NUCLEOTIDE SEQUENCE [LARGE SCALE GENOMIC DNA]</scope>
    <source>
        <strain evidence="15">ATCC 20868 / MF5171</strain>
    </source>
</reference>
<dbReference type="InterPro" id="IPR047151">
    <property type="entry name" value="RNZ2-like"/>
</dbReference>
<organism evidence="14 15">
    <name type="scientific">Glarea lozoyensis (strain ATCC 20868 / MF5171)</name>
    <dbReference type="NCBI Taxonomy" id="1116229"/>
    <lineage>
        <taxon>Eukaryota</taxon>
        <taxon>Fungi</taxon>
        <taxon>Dikarya</taxon>
        <taxon>Ascomycota</taxon>
        <taxon>Pezizomycotina</taxon>
        <taxon>Leotiomycetes</taxon>
        <taxon>Helotiales</taxon>
        <taxon>Helotiaceae</taxon>
        <taxon>Glarea</taxon>
    </lineage>
</organism>
<evidence type="ECO:0000256" key="6">
    <source>
        <dbReference type="ARBA" id="ARBA00022722"/>
    </source>
</evidence>
<comment type="catalytic activity">
    <reaction evidence="1">
        <text>Endonucleolytic cleavage of RNA, removing extra 3' nucleotides from tRNA precursor, generating 3' termini of tRNAs. A 3'-hydroxy group is left at the tRNA terminus and a 5'-phosphoryl group is left at the trailer molecule.</text>
        <dbReference type="EC" id="3.1.26.11"/>
    </reaction>
</comment>
<feature type="domain" description="Metallo-beta-lactamase" evidence="12">
    <location>
        <begin position="723"/>
        <end position="934"/>
    </location>
</feature>
<dbReference type="PANTHER" id="PTHR12553:SF49">
    <property type="entry name" value="ZINC PHOSPHODIESTERASE ELAC PROTEIN 2"/>
    <property type="match status" value="1"/>
</dbReference>
<dbReference type="GO" id="GO:0042781">
    <property type="term" value="F:3'-tRNA processing endoribonuclease activity"/>
    <property type="evidence" value="ECO:0007669"/>
    <property type="project" value="UniProtKB-EC"/>
</dbReference>
<dbReference type="PANTHER" id="PTHR12553">
    <property type="entry name" value="ZINC PHOSPHODIESTERASE ELAC PROTEIN 2"/>
    <property type="match status" value="1"/>
</dbReference>
<dbReference type="GO" id="GO:0005739">
    <property type="term" value="C:mitochondrion"/>
    <property type="evidence" value="ECO:0007669"/>
    <property type="project" value="TreeGrafter"/>
</dbReference>